<dbReference type="Gene3D" id="3.60.10.10">
    <property type="entry name" value="Endonuclease/exonuclease/phosphatase"/>
    <property type="match status" value="1"/>
</dbReference>
<dbReference type="EMBL" id="JARPUR010000001">
    <property type="protein sequence ID" value="KAK4885035.1"/>
    <property type="molecule type" value="Genomic_DNA"/>
</dbReference>
<protein>
    <submittedName>
        <fullName evidence="2">Uncharacterized protein</fullName>
    </submittedName>
</protein>
<comment type="caution">
    <text evidence="2">The sequence shown here is derived from an EMBL/GenBank/DDBJ whole genome shotgun (WGS) entry which is preliminary data.</text>
</comment>
<proteinExistence type="predicted"/>
<reference evidence="3" key="1">
    <citation type="submission" date="2023-01" db="EMBL/GenBank/DDBJ databases">
        <title>Key to firefly adult light organ development and bioluminescence: homeobox transcription factors regulate luciferase expression and transportation to peroxisome.</title>
        <authorList>
            <person name="Fu X."/>
        </authorList>
    </citation>
    <scope>NUCLEOTIDE SEQUENCE [LARGE SCALE GENOMIC DNA]</scope>
</reference>
<dbReference type="Proteomes" id="UP001353858">
    <property type="component" value="Unassembled WGS sequence"/>
</dbReference>
<sequence length="130" mass="15034">MEMEQRQRNTRRDKNKGSCKYSKKLSNSISSYKETIEAMEMDKKTAKINQKHKNMTNIRIKKSISDKEKELVEEFEKTDLDILGITETKKKGTGELELQSGHILIYSGVQHTSRAREGVGCIIKRKKQNT</sequence>
<dbReference type="AlphaFoldDB" id="A0AAN7QAA3"/>
<keyword evidence="3" id="KW-1185">Reference proteome</keyword>
<evidence type="ECO:0000313" key="2">
    <source>
        <dbReference type="EMBL" id="KAK4885035.1"/>
    </source>
</evidence>
<evidence type="ECO:0000313" key="3">
    <source>
        <dbReference type="Proteomes" id="UP001353858"/>
    </source>
</evidence>
<organism evidence="2 3">
    <name type="scientific">Aquatica leii</name>
    <dbReference type="NCBI Taxonomy" id="1421715"/>
    <lineage>
        <taxon>Eukaryota</taxon>
        <taxon>Metazoa</taxon>
        <taxon>Ecdysozoa</taxon>
        <taxon>Arthropoda</taxon>
        <taxon>Hexapoda</taxon>
        <taxon>Insecta</taxon>
        <taxon>Pterygota</taxon>
        <taxon>Neoptera</taxon>
        <taxon>Endopterygota</taxon>
        <taxon>Coleoptera</taxon>
        <taxon>Polyphaga</taxon>
        <taxon>Elateriformia</taxon>
        <taxon>Elateroidea</taxon>
        <taxon>Lampyridae</taxon>
        <taxon>Luciolinae</taxon>
        <taxon>Aquatica</taxon>
    </lineage>
</organism>
<name>A0AAN7QAA3_9COLE</name>
<feature type="region of interest" description="Disordered" evidence="1">
    <location>
        <begin position="1"/>
        <end position="22"/>
    </location>
</feature>
<gene>
    <name evidence="2" type="ORF">RN001_001306</name>
</gene>
<accession>A0AAN7QAA3</accession>
<feature type="compositionally biased region" description="Basic and acidic residues" evidence="1">
    <location>
        <begin position="1"/>
        <end position="16"/>
    </location>
</feature>
<dbReference type="InterPro" id="IPR036691">
    <property type="entry name" value="Endo/exonu/phosph_ase_sf"/>
</dbReference>
<evidence type="ECO:0000256" key="1">
    <source>
        <dbReference type="SAM" id="MobiDB-lite"/>
    </source>
</evidence>